<dbReference type="InterPro" id="IPR000408">
    <property type="entry name" value="Reg_chr_condens"/>
</dbReference>
<dbReference type="EMBL" id="CP033153">
    <property type="protein sequence ID" value="AYO44329.1"/>
    <property type="molecule type" value="Genomic_DNA"/>
</dbReference>
<dbReference type="GO" id="GO:0034551">
    <property type="term" value="P:mitochondrial respiratory chain complex III assembly"/>
    <property type="evidence" value="ECO:0007669"/>
    <property type="project" value="TreeGrafter"/>
</dbReference>
<evidence type="ECO:0000256" key="2">
    <source>
        <dbReference type="SAM" id="MobiDB-lite"/>
    </source>
</evidence>
<feature type="repeat" description="RCC1" evidence="1">
    <location>
        <begin position="302"/>
        <end position="361"/>
    </location>
</feature>
<dbReference type="SUPFAM" id="SSF50985">
    <property type="entry name" value="RCC1/BLIP-II"/>
    <property type="match status" value="1"/>
</dbReference>
<proteinExistence type="predicted"/>
<dbReference type="Proteomes" id="UP000269793">
    <property type="component" value="Chromosome VI"/>
</dbReference>
<sequence>MLRAAGWRTIWRTAPPSRVVIGGAALVTGIAYVSSPYLLDSPLDHAGSASEHRFPLCSLFAWGMNKNKVAAPHLKDTVVRLPENFQSLDGMALRDVQFSNDVGVAVDASGNILQWGTGFDPVLPCPSQTLTGLDIERVQISGSKVFALSRSGHVYVFATQRSKLIRDASSWFSSPFDYIQLKANERFKDIAAGEHHVLALSRDGHVYSVPADDLANEFGQLGYSSVSLTQRDSFKRVEARLEPRIVLNRRRSDALETPHKDIVDSSDIRYAPELRPVPSLHGATFAQIDVGSNHSVARTAEGRVLTWGYNGFGQLGLGANISVDTVAVPSEVAWPVSIVGRNASCSCVAAGGNNTFFVIQSSNAPILSDEKGALSKERVDVLAVGSGQRGTLGNGQRSQVCGVPTRVKNVSGLYEYSEREKRLCPIQVHALTVGAGGQCALVMDAPPLSQDETRRDVYVWGDNDASQLGMGGKGHRAVPSLLTHTPPSNQDDKEQPAPQRILLVERNKVRGSSWDGKERTYSRVEQRIVAGGSCVGVYTKV</sequence>
<name>A0A3G2SAR5_MALR7</name>
<dbReference type="VEuPathDB" id="FungiDB:DNF11_3379"/>
<reference evidence="3 4" key="1">
    <citation type="submission" date="2018-10" db="EMBL/GenBank/DDBJ databases">
        <title>Complete genome sequence of Malassezia restricta CBS 7877.</title>
        <authorList>
            <person name="Morand S.C."/>
            <person name="Bertignac M."/>
            <person name="Iltis A."/>
            <person name="Kolder I."/>
            <person name="Pirovano W."/>
            <person name="Jourdain R."/>
            <person name="Clavaud C."/>
        </authorList>
    </citation>
    <scope>NUCLEOTIDE SEQUENCE [LARGE SCALE GENOMIC DNA]</scope>
    <source>
        <strain evidence="3 4">CBS 7877</strain>
    </source>
</reference>
<evidence type="ECO:0000313" key="4">
    <source>
        <dbReference type="Proteomes" id="UP000269793"/>
    </source>
</evidence>
<dbReference type="InterPro" id="IPR009091">
    <property type="entry name" value="RCC1/BLIP-II"/>
</dbReference>
<evidence type="ECO:0000256" key="1">
    <source>
        <dbReference type="PROSITE-ProRule" id="PRU00235"/>
    </source>
</evidence>
<evidence type="ECO:0000313" key="3">
    <source>
        <dbReference type="EMBL" id="AYO44329.1"/>
    </source>
</evidence>
<dbReference type="AlphaFoldDB" id="A0A3G2SAR5"/>
<gene>
    <name evidence="3" type="primary">FMP25</name>
    <name evidence="3" type="ORF">DNF11_3379</name>
</gene>
<organism evidence="3 4">
    <name type="scientific">Malassezia restricta (strain ATCC 96810 / NBRC 103918 / CBS 7877)</name>
    <name type="common">Seborrheic dermatitis infection agent</name>
    <dbReference type="NCBI Taxonomy" id="425264"/>
    <lineage>
        <taxon>Eukaryota</taxon>
        <taxon>Fungi</taxon>
        <taxon>Dikarya</taxon>
        <taxon>Basidiomycota</taxon>
        <taxon>Ustilaginomycotina</taxon>
        <taxon>Malasseziomycetes</taxon>
        <taxon>Malasseziales</taxon>
        <taxon>Malasseziaceae</taxon>
        <taxon>Malassezia</taxon>
    </lineage>
</organism>
<dbReference type="Pfam" id="PF13540">
    <property type="entry name" value="RCC1_2"/>
    <property type="match status" value="1"/>
</dbReference>
<accession>A0A3G2SAR5</accession>
<dbReference type="InterPro" id="IPR053245">
    <property type="entry name" value="MitoProcess-Associated"/>
</dbReference>
<feature type="region of interest" description="Disordered" evidence="2">
    <location>
        <begin position="469"/>
        <end position="500"/>
    </location>
</feature>
<keyword evidence="4" id="KW-1185">Reference proteome</keyword>
<dbReference type="PANTHER" id="PTHR47563">
    <property type="entry name" value="PROTEIN FMP25, MITOCHONDRIAL"/>
    <property type="match status" value="1"/>
</dbReference>
<dbReference type="OrthoDB" id="10256179at2759"/>
<dbReference type="Gene3D" id="2.130.10.30">
    <property type="entry name" value="Regulator of chromosome condensation 1/beta-lactamase-inhibitor protein II"/>
    <property type="match status" value="1"/>
</dbReference>
<dbReference type="PROSITE" id="PS50012">
    <property type="entry name" value="RCC1_3"/>
    <property type="match status" value="1"/>
</dbReference>
<dbReference type="STRING" id="425264.A0A3G2SAR5"/>
<dbReference type="PANTHER" id="PTHR47563:SF1">
    <property type="entry name" value="PROTEIN FMP25, MITOCHONDRIAL"/>
    <property type="match status" value="1"/>
</dbReference>
<protein>
    <submittedName>
        <fullName evidence="3">Protein FMP25, mitochondrial</fullName>
    </submittedName>
</protein>
<dbReference type="GO" id="GO:0005743">
    <property type="term" value="C:mitochondrial inner membrane"/>
    <property type="evidence" value="ECO:0007669"/>
    <property type="project" value="TreeGrafter"/>
</dbReference>